<evidence type="ECO:0000313" key="3">
    <source>
        <dbReference type="Proteomes" id="UP000562492"/>
    </source>
</evidence>
<dbReference type="Proteomes" id="UP000562492">
    <property type="component" value="Unassembled WGS sequence"/>
</dbReference>
<sequence length="50" mass="5327">MDYTRPNHVPTAEELAAAERSENRGLIAFAVLVIVATLFAALAFGSHIAT</sequence>
<proteinExistence type="predicted"/>
<evidence type="ECO:0000256" key="1">
    <source>
        <dbReference type="SAM" id="Phobius"/>
    </source>
</evidence>
<gene>
    <name evidence="2" type="ORF">HNP33_000263</name>
</gene>
<reference evidence="2 3" key="1">
    <citation type="submission" date="2020-08" db="EMBL/GenBank/DDBJ databases">
        <title>Functional genomics of gut bacteria from endangered species of beetles.</title>
        <authorList>
            <person name="Carlos-Shanley C."/>
        </authorList>
    </citation>
    <scope>NUCLEOTIDE SEQUENCE [LARGE SCALE GENOMIC DNA]</scope>
    <source>
        <strain evidence="2 3">S00124</strain>
    </source>
</reference>
<keyword evidence="1" id="KW-0472">Membrane</keyword>
<keyword evidence="1" id="KW-0812">Transmembrane</keyword>
<comment type="caution">
    <text evidence="2">The sequence shown here is derived from an EMBL/GenBank/DDBJ whole genome shotgun (WGS) entry which is preliminary data.</text>
</comment>
<feature type="transmembrane region" description="Helical" evidence="1">
    <location>
        <begin position="26"/>
        <end position="49"/>
    </location>
</feature>
<keyword evidence="1" id="KW-1133">Transmembrane helix</keyword>
<dbReference type="EMBL" id="JACHKZ010000001">
    <property type="protein sequence ID" value="MBB6576215.1"/>
    <property type="molecule type" value="Genomic_DNA"/>
</dbReference>
<protein>
    <submittedName>
        <fullName evidence="2">Uncharacterized protein</fullName>
    </submittedName>
</protein>
<accession>A0ABR6RAN4</accession>
<keyword evidence="3" id="KW-1185">Reference proteome</keyword>
<dbReference type="RefSeq" id="WP_184704444.1">
    <property type="nucleotide sequence ID" value="NZ_JACHKZ010000001.1"/>
</dbReference>
<organism evidence="2 3">
    <name type="scientific">Comamonas odontotermitis</name>
    <dbReference type="NCBI Taxonomy" id="379895"/>
    <lineage>
        <taxon>Bacteria</taxon>
        <taxon>Pseudomonadati</taxon>
        <taxon>Pseudomonadota</taxon>
        <taxon>Betaproteobacteria</taxon>
        <taxon>Burkholderiales</taxon>
        <taxon>Comamonadaceae</taxon>
        <taxon>Comamonas</taxon>
    </lineage>
</organism>
<name>A0ABR6RAN4_9BURK</name>
<evidence type="ECO:0000313" key="2">
    <source>
        <dbReference type="EMBL" id="MBB6576215.1"/>
    </source>
</evidence>